<feature type="region of interest" description="Disordered" evidence="1">
    <location>
        <begin position="225"/>
        <end position="244"/>
    </location>
</feature>
<evidence type="ECO:0008006" key="4">
    <source>
        <dbReference type="Google" id="ProtNLM"/>
    </source>
</evidence>
<reference evidence="2" key="2">
    <citation type="submission" date="2023-06" db="EMBL/GenBank/DDBJ databases">
        <authorList>
            <consortium name="Lawrence Berkeley National Laboratory"/>
            <person name="Haridas S."/>
            <person name="Hensen N."/>
            <person name="Bonometti L."/>
            <person name="Westerberg I."/>
            <person name="Brannstrom I.O."/>
            <person name="Guillou S."/>
            <person name="Cros-Aarteil S."/>
            <person name="Calhoun S."/>
            <person name="Kuo A."/>
            <person name="Mondo S."/>
            <person name="Pangilinan J."/>
            <person name="Riley R."/>
            <person name="Labutti K."/>
            <person name="Andreopoulos B."/>
            <person name="Lipzen A."/>
            <person name="Chen C."/>
            <person name="Yanf M."/>
            <person name="Daum C."/>
            <person name="Ng V."/>
            <person name="Clum A."/>
            <person name="Steindorff A."/>
            <person name="Ohm R."/>
            <person name="Martin F."/>
            <person name="Silar P."/>
            <person name="Natvig D."/>
            <person name="Lalanne C."/>
            <person name="Gautier V."/>
            <person name="Ament-Velasquez S.L."/>
            <person name="Kruys A."/>
            <person name="Hutchinson M.I."/>
            <person name="Powell A.J."/>
            <person name="Barry K."/>
            <person name="Miller A.N."/>
            <person name="Grigoriev I.V."/>
            <person name="Debuchy R."/>
            <person name="Gladieux P."/>
            <person name="Thoren M.H."/>
            <person name="Johannesson H."/>
        </authorList>
    </citation>
    <scope>NUCLEOTIDE SEQUENCE</scope>
    <source>
        <strain evidence="2">CBS 118394</strain>
    </source>
</reference>
<dbReference type="Proteomes" id="UP001283341">
    <property type="component" value="Unassembled WGS sequence"/>
</dbReference>
<feature type="compositionally biased region" description="Low complexity" evidence="1">
    <location>
        <begin position="137"/>
        <end position="154"/>
    </location>
</feature>
<name>A0AAE0HYA0_9PEZI</name>
<protein>
    <recommendedName>
        <fullName evidence="4">Myb-like domain-containing protein</fullName>
    </recommendedName>
</protein>
<feature type="compositionally biased region" description="Low complexity" evidence="1">
    <location>
        <begin position="113"/>
        <end position="128"/>
    </location>
</feature>
<evidence type="ECO:0000313" key="3">
    <source>
        <dbReference type="Proteomes" id="UP001283341"/>
    </source>
</evidence>
<feature type="compositionally biased region" description="Polar residues" evidence="1">
    <location>
        <begin position="159"/>
        <end position="174"/>
    </location>
</feature>
<sequence length="244" mass="25190">MSSTTKSWSDRADKDLFFTILNVKNIGVISGSEWTTIGNHMRTLGYGFTNEGCRQHFQGLRRAQAKSDGGSSNGTSIPGASSSSDGPRKSDPTLNPITRRPGPGRGRPRKTPSKGAGASPGAAGASPVPGGPGGPGDPNVSGVPGVPGGPDVSGLQIGQGESQPSVDRQLSAEDQTPVADEELAVDPSLSNDEQAAKRPRLDEPQSASLEDEDEAVLSALTAHNAHNNATSVDHYAPEFHYGDA</sequence>
<accession>A0AAE0HYA0</accession>
<dbReference type="AlphaFoldDB" id="A0AAE0HYA0"/>
<dbReference type="EMBL" id="JAUEDM010000006">
    <property type="protein sequence ID" value="KAK3315173.1"/>
    <property type="molecule type" value="Genomic_DNA"/>
</dbReference>
<organism evidence="2 3">
    <name type="scientific">Apodospora peruviana</name>
    <dbReference type="NCBI Taxonomy" id="516989"/>
    <lineage>
        <taxon>Eukaryota</taxon>
        <taxon>Fungi</taxon>
        <taxon>Dikarya</taxon>
        <taxon>Ascomycota</taxon>
        <taxon>Pezizomycotina</taxon>
        <taxon>Sordariomycetes</taxon>
        <taxon>Sordariomycetidae</taxon>
        <taxon>Sordariales</taxon>
        <taxon>Lasiosphaeriaceae</taxon>
        <taxon>Apodospora</taxon>
    </lineage>
</organism>
<evidence type="ECO:0000256" key="1">
    <source>
        <dbReference type="SAM" id="MobiDB-lite"/>
    </source>
</evidence>
<reference evidence="2" key="1">
    <citation type="journal article" date="2023" name="Mol. Phylogenet. Evol.">
        <title>Genome-scale phylogeny and comparative genomics of the fungal order Sordariales.</title>
        <authorList>
            <person name="Hensen N."/>
            <person name="Bonometti L."/>
            <person name="Westerberg I."/>
            <person name="Brannstrom I.O."/>
            <person name="Guillou S."/>
            <person name="Cros-Aarteil S."/>
            <person name="Calhoun S."/>
            <person name="Haridas S."/>
            <person name="Kuo A."/>
            <person name="Mondo S."/>
            <person name="Pangilinan J."/>
            <person name="Riley R."/>
            <person name="LaButti K."/>
            <person name="Andreopoulos B."/>
            <person name="Lipzen A."/>
            <person name="Chen C."/>
            <person name="Yan M."/>
            <person name="Daum C."/>
            <person name="Ng V."/>
            <person name="Clum A."/>
            <person name="Steindorff A."/>
            <person name="Ohm R.A."/>
            <person name="Martin F."/>
            <person name="Silar P."/>
            <person name="Natvig D.O."/>
            <person name="Lalanne C."/>
            <person name="Gautier V."/>
            <person name="Ament-Velasquez S.L."/>
            <person name="Kruys A."/>
            <person name="Hutchinson M.I."/>
            <person name="Powell A.J."/>
            <person name="Barry K."/>
            <person name="Miller A.N."/>
            <person name="Grigoriev I.V."/>
            <person name="Debuchy R."/>
            <person name="Gladieux P."/>
            <person name="Hiltunen Thoren M."/>
            <person name="Johannesson H."/>
        </authorList>
    </citation>
    <scope>NUCLEOTIDE SEQUENCE</scope>
    <source>
        <strain evidence="2">CBS 118394</strain>
    </source>
</reference>
<feature type="compositionally biased region" description="Polar residues" evidence="1">
    <location>
        <begin position="69"/>
        <end position="85"/>
    </location>
</feature>
<evidence type="ECO:0000313" key="2">
    <source>
        <dbReference type="EMBL" id="KAK3315173.1"/>
    </source>
</evidence>
<feature type="compositionally biased region" description="Basic and acidic residues" evidence="1">
    <location>
        <begin position="235"/>
        <end position="244"/>
    </location>
</feature>
<feature type="compositionally biased region" description="Basic and acidic residues" evidence="1">
    <location>
        <begin position="194"/>
        <end position="203"/>
    </location>
</feature>
<gene>
    <name evidence="2" type="ORF">B0H66DRAFT_606076</name>
</gene>
<keyword evidence="3" id="KW-1185">Reference proteome</keyword>
<feature type="region of interest" description="Disordered" evidence="1">
    <location>
        <begin position="59"/>
        <end position="213"/>
    </location>
</feature>
<comment type="caution">
    <text evidence="2">The sequence shown here is derived from an EMBL/GenBank/DDBJ whole genome shotgun (WGS) entry which is preliminary data.</text>
</comment>
<proteinExistence type="predicted"/>